<name>A0ACC3DXR5_9PEZI</name>
<dbReference type="EMBL" id="JAWDJW010000215">
    <property type="protein sequence ID" value="KAK3081288.1"/>
    <property type="molecule type" value="Genomic_DNA"/>
</dbReference>
<reference evidence="1" key="1">
    <citation type="submission" date="2024-09" db="EMBL/GenBank/DDBJ databases">
        <title>Black Yeasts Isolated from many extreme environments.</title>
        <authorList>
            <person name="Coleine C."/>
            <person name="Stajich J.E."/>
            <person name="Selbmann L."/>
        </authorList>
    </citation>
    <scope>NUCLEOTIDE SEQUENCE</scope>
    <source>
        <strain evidence="1">CCFEE 5737</strain>
    </source>
</reference>
<accession>A0ACC3DXR5</accession>
<organism evidence="1 2">
    <name type="scientific">Coniosporium uncinatum</name>
    <dbReference type="NCBI Taxonomy" id="93489"/>
    <lineage>
        <taxon>Eukaryota</taxon>
        <taxon>Fungi</taxon>
        <taxon>Dikarya</taxon>
        <taxon>Ascomycota</taxon>
        <taxon>Pezizomycotina</taxon>
        <taxon>Dothideomycetes</taxon>
        <taxon>Dothideomycetes incertae sedis</taxon>
        <taxon>Coniosporium</taxon>
    </lineage>
</organism>
<dbReference type="Proteomes" id="UP001186974">
    <property type="component" value="Unassembled WGS sequence"/>
</dbReference>
<keyword evidence="2" id="KW-1185">Reference proteome</keyword>
<gene>
    <name evidence="1" type="ORF">LTS18_008302</name>
</gene>
<evidence type="ECO:0000313" key="1">
    <source>
        <dbReference type="EMBL" id="KAK3081288.1"/>
    </source>
</evidence>
<comment type="caution">
    <text evidence="1">The sequence shown here is derived from an EMBL/GenBank/DDBJ whole genome shotgun (WGS) entry which is preliminary data.</text>
</comment>
<protein>
    <submittedName>
        <fullName evidence="1">Uncharacterized protein</fullName>
    </submittedName>
</protein>
<evidence type="ECO:0000313" key="2">
    <source>
        <dbReference type="Proteomes" id="UP001186974"/>
    </source>
</evidence>
<sequence length="610" mass="62973">MFVLLLAALFALAGFFAGSAFAVPISSSVSHTSRSLSAVLLFPDGPAITPPPKLNAATLHARDGSDNPAEDVTPSLSGGTTVSAGAIGRIMDPGQKGITMAPGVIGATVELGNYGIVHDAGIIGNTVSAGVYGVTVEIPVSGVEIDAGVYGITQSVPVEGITVGELDIAETTVNAAEAGATMSVPEGEEFNARTAPLPSTTAASPASTVELPRRAATGSLTPASVVYSTVHRSAPTAAGSAKQQPSRSTMYVTSFRTQLVTSTVAVPDETTLEKRQSTDAASSKQSSLKYSTSYSTFWMTSIVTLGVPLSDPTSLAKRQGIATETLVLLKPTPTDEPVPGTTIHDPSPLPGITIMTTLHETVTAINLQSISFSIKTMRGSKSANPFVNILPRSQPTLDEDVQVSQTRPHYKLDPSSRAPGPGTTVYPGTTVFGIPKITPSAAAAAVPDYVAQAPESHHPITTTTTTAAATTTTTTLAAAAVTAPPYPAILSPNFIPESINLLTRRHAAAADNNTTTTPTLPFTVTATLPTNPTPNLLDTYISEWAATQTEDPGWVPATASLGGTYVYVVGTVSESSSPAAQTHGPVVDVDEKMAAHRRRMEEARAGRMHG</sequence>
<proteinExistence type="predicted"/>